<name>A0ABR2VTI5_9FUNG</name>
<dbReference type="PANTHER" id="PTHR13271">
    <property type="entry name" value="UNCHARACTERIZED PUTATIVE METHYLTRANSFERASE"/>
    <property type="match status" value="1"/>
</dbReference>
<dbReference type="EMBL" id="JASJQH010007903">
    <property type="protein sequence ID" value="KAK9700466.1"/>
    <property type="molecule type" value="Genomic_DNA"/>
</dbReference>
<comment type="caution">
    <text evidence="1">The sequence shown here is derived from an EMBL/GenBank/DDBJ whole genome shotgun (WGS) entry which is preliminary data.</text>
</comment>
<evidence type="ECO:0008006" key="3">
    <source>
        <dbReference type="Google" id="ProtNLM"/>
    </source>
</evidence>
<dbReference type="CDD" id="cd10527">
    <property type="entry name" value="SET_LSMT"/>
    <property type="match status" value="1"/>
</dbReference>
<protein>
    <recommendedName>
        <fullName evidence="3">SET domain-containing protein</fullName>
    </recommendedName>
</protein>
<dbReference type="InterPro" id="IPR046341">
    <property type="entry name" value="SET_dom_sf"/>
</dbReference>
<keyword evidence="2" id="KW-1185">Reference proteome</keyword>
<proteinExistence type="predicted"/>
<dbReference type="Gene3D" id="3.90.1410.10">
    <property type="entry name" value="set domain protein methyltransferase, domain 1"/>
    <property type="match status" value="1"/>
</dbReference>
<dbReference type="SUPFAM" id="SSF82199">
    <property type="entry name" value="SET domain"/>
    <property type="match status" value="1"/>
</dbReference>
<organism evidence="1 2">
    <name type="scientific">Basidiobolus ranarum</name>
    <dbReference type="NCBI Taxonomy" id="34480"/>
    <lineage>
        <taxon>Eukaryota</taxon>
        <taxon>Fungi</taxon>
        <taxon>Fungi incertae sedis</taxon>
        <taxon>Zoopagomycota</taxon>
        <taxon>Entomophthoromycotina</taxon>
        <taxon>Basidiobolomycetes</taxon>
        <taxon>Basidiobolales</taxon>
        <taxon>Basidiobolaceae</taxon>
        <taxon>Basidiobolus</taxon>
    </lineage>
</organism>
<dbReference type="PANTHER" id="PTHR13271:SF137">
    <property type="entry name" value="SET DOMAIN-CONTAINING PROTEIN"/>
    <property type="match status" value="1"/>
</dbReference>
<evidence type="ECO:0000313" key="2">
    <source>
        <dbReference type="Proteomes" id="UP001479436"/>
    </source>
</evidence>
<dbReference type="InterPro" id="IPR050600">
    <property type="entry name" value="SETD3_SETD6_MTase"/>
</dbReference>
<accession>A0ABR2VTI5</accession>
<reference evidence="1 2" key="1">
    <citation type="submission" date="2023-04" db="EMBL/GenBank/DDBJ databases">
        <title>Genome of Basidiobolus ranarum AG-B5.</title>
        <authorList>
            <person name="Stajich J.E."/>
            <person name="Carter-House D."/>
            <person name="Gryganskyi A."/>
        </authorList>
    </citation>
    <scope>NUCLEOTIDE SEQUENCE [LARGE SCALE GENOMIC DNA]</scope>
    <source>
        <strain evidence="1 2">AG-B5</strain>
    </source>
</reference>
<dbReference type="Proteomes" id="UP001479436">
    <property type="component" value="Unassembled WGS sequence"/>
</dbReference>
<evidence type="ECO:0000313" key="1">
    <source>
        <dbReference type="EMBL" id="KAK9700466.1"/>
    </source>
</evidence>
<sequence>MPSTDQTRETCIEQLELWLQEKAAWVNETVKVKDTLEEGFGLFWTGSSTGENELLVQIPQENLINLTNVQEYSLEEPGLFNILNSLKDIKKEELNERETITSFLIYERFLRKFSEVSNQKESPWKPYIDILPKKSCTPVFYKQQARDWLQGTAVGEATEAKIKRLDVEYQRFLKVLTEEASLEFEEFAWADNMYWSRVISFQSAVEDSHIERAGNSDDCHLVPFIDLCNHSLTPSAHWQITEDGINLVQMGELLETDTEIHISYGDKPNSELLYLHGFIIPENPYTRYILPLPLIPDELLGSKMNFLKAFQIKPQLVLTPEDLVDLTEDTWQLLYLCMVNEEDGFDEDEARNLCYRNNPVSTVQEIMEIVDALPHYKIIQLRAVTVLLDVINSALHQLLETNPLEGEEVPGELQLVYEYVLTYREEEMDFLENLLQTLSDRQQKLIDNEQVQEYLAFNQ</sequence>
<gene>
    <name evidence="1" type="ORF">K7432_012183</name>
</gene>